<accession>A0A916YNM3</accession>
<dbReference type="Proteomes" id="UP000609064">
    <property type="component" value="Unassembled WGS sequence"/>
</dbReference>
<evidence type="ECO:0000256" key="1">
    <source>
        <dbReference type="SAM" id="Phobius"/>
    </source>
</evidence>
<gene>
    <name evidence="2" type="ORF">GCM10011514_16850</name>
</gene>
<evidence type="ECO:0000313" key="2">
    <source>
        <dbReference type="EMBL" id="GGD53359.1"/>
    </source>
</evidence>
<dbReference type="EMBL" id="BMKK01000003">
    <property type="protein sequence ID" value="GGD53359.1"/>
    <property type="molecule type" value="Genomic_DNA"/>
</dbReference>
<name>A0A916YNM3_9BACT</name>
<reference evidence="2" key="1">
    <citation type="journal article" date="2014" name="Int. J. Syst. Evol. Microbiol.">
        <title>Complete genome sequence of Corynebacterium casei LMG S-19264T (=DSM 44701T), isolated from a smear-ripened cheese.</title>
        <authorList>
            <consortium name="US DOE Joint Genome Institute (JGI-PGF)"/>
            <person name="Walter F."/>
            <person name="Albersmeier A."/>
            <person name="Kalinowski J."/>
            <person name="Ruckert C."/>
        </authorList>
    </citation>
    <scope>NUCLEOTIDE SEQUENCE</scope>
    <source>
        <strain evidence="2">CGMCC 1.15958</strain>
    </source>
</reference>
<sequence>MATKAEKYQWNQLPEPWRHGGLFRNINNDLSVARQVGFVWSESANTWYIEVDGTKYWAYDTSISYEAWADPYRNLGDKNPNNDAIFVWNNTGKAYQPQGTYVLRQDENGLWFYYDDLGKKIYDDATYSNDVKAQDFIGNSILNAPTYDAWDANIKDILGNPIVPKKPEVGLYDTKNYLDSVDKKRTVYKQFYSAKTQTEKLNAISVRAADIVAEQNQLISDLNKAGAAIKRENIIINTVVGGFGSASIKAASTVTKLNPIGVGLVVFGYVKKYAASKTTGRREQLRSEDLLYLEEELNAIKAYIEKNNLSSDSGNADKKTIYWIIGSVVVLGIVIYFLVRNK</sequence>
<feature type="transmembrane region" description="Helical" evidence="1">
    <location>
        <begin position="320"/>
        <end position="339"/>
    </location>
</feature>
<protein>
    <submittedName>
        <fullName evidence="2">Uncharacterized protein</fullName>
    </submittedName>
</protein>
<keyword evidence="3" id="KW-1185">Reference proteome</keyword>
<dbReference type="AlphaFoldDB" id="A0A916YNM3"/>
<organism evidence="2 3">
    <name type="scientific">Emticicia aquatilis</name>
    <dbReference type="NCBI Taxonomy" id="1537369"/>
    <lineage>
        <taxon>Bacteria</taxon>
        <taxon>Pseudomonadati</taxon>
        <taxon>Bacteroidota</taxon>
        <taxon>Cytophagia</taxon>
        <taxon>Cytophagales</taxon>
        <taxon>Leadbetterellaceae</taxon>
        <taxon>Emticicia</taxon>
    </lineage>
</organism>
<proteinExistence type="predicted"/>
<comment type="caution">
    <text evidence="2">The sequence shown here is derived from an EMBL/GenBank/DDBJ whole genome shotgun (WGS) entry which is preliminary data.</text>
</comment>
<keyword evidence="1" id="KW-0472">Membrane</keyword>
<keyword evidence="1" id="KW-1133">Transmembrane helix</keyword>
<keyword evidence="1" id="KW-0812">Transmembrane</keyword>
<reference evidence="2" key="2">
    <citation type="submission" date="2020-09" db="EMBL/GenBank/DDBJ databases">
        <authorList>
            <person name="Sun Q."/>
            <person name="Zhou Y."/>
        </authorList>
    </citation>
    <scope>NUCLEOTIDE SEQUENCE</scope>
    <source>
        <strain evidence="2">CGMCC 1.15958</strain>
    </source>
</reference>
<dbReference type="RefSeq" id="WP_188765622.1">
    <property type="nucleotide sequence ID" value="NZ_BMKK01000003.1"/>
</dbReference>
<evidence type="ECO:0000313" key="3">
    <source>
        <dbReference type="Proteomes" id="UP000609064"/>
    </source>
</evidence>